<keyword evidence="3" id="KW-1185">Reference proteome</keyword>
<keyword evidence="1" id="KW-0472">Membrane</keyword>
<accession>G4TFE6</accession>
<keyword evidence="1" id="KW-1133">Transmembrane helix</keyword>
<sequence length="211" mass="23565">MFGLIFQLSWFIAMVSYTNNLATLAHSSPPFTGCLRIPCTSLGWTVLVPPVFNEATLILLTAIKTCPMVIQHGFHVPLYNLLLRDGFLYFLLIIIIYSINLISAFRPSPLKTILEVSFPALSFMGISCTRLLLRLQRALISGADDDPQTEFDRSEITRNWPIVTFGGSGGNHMGSKGMNISPTRSHLPIVTLPYAEEGTQRECRRYEPQAD</sequence>
<proteinExistence type="predicted"/>
<dbReference type="EMBL" id="CAFZ01000070">
    <property type="protein sequence ID" value="CCA70048.1"/>
    <property type="molecule type" value="Genomic_DNA"/>
</dbReference>
<evidence type="ECO:0000313" key="3">
    <source>
        <dbReference type="Proteomes" id="UP000007148"/>
    </source>
</evidence>
<evidence type="ECO:0000313" key="2">
    <source>
        <dbReference type="EMBL" id="CCA70048.1"/>
    </source>
</evidence>
<gene>
    <name evidence="2" type="ORF">PIIN_03988</name>
</gene>
<organism evidence="2 3">
    <name type="scientific">Serendipita indica (strain DSM 11827)</name>
    <name type="common">Root endophyte fungus</name>
    <name type="synonym">Piriformospora indica</name>
    <dbReference type="NCBI Taxonomy" id="1109443"/>
    <lineage>
        <taxon>Eukaryota</taxon>
        <taxon>Fungi</taxon>
        <taxon>Dikarya</taxon>
        <taxon>Basidiomycota</taxon>
        <taxon>Agaricomycotina</taxon>
        <taxon>Agaricomycetes</taxon>
        <taxon>Sebacinales</taxon>
        <taxon>Serendipitaceae</taxon>
        <taxon>Serendipita</taxon>
    </lineage>
</organism>
<name>G4TFE6_SERID</name>
<dbReference type="OrthoDB" id="3258294at2759"/>
<protein>
    <submittedName>
        <fullName evidence="2">Uncharacterized protein</fullName>
    </submittedName>
</protein>
<keyword evidence="1" id="KW-0812">Transmembrane</keyword>
<dbReference type="HOGENOM" id="CLU_1205182_0_0_1"/>
<feature type="transmembrane region" description="Helical" evidence="1">
    <location>
        <begin position="86"/>
        <end position="106"/>
    </location>
</feature>
<comment type="caution">
    <text evidence="2">The sequence shown here is derived from an EMBL/GenBank/DDBJ whole genome shotgun (WGS) entry which is preliminary data.</text>
</comment>
<reference evidence="2 3" key="1">
    <citation type="journal article" date="2011" name="PLoS Pathog.">
        <title>Endophytic Life Strategies Decoded by Genome and Transcriptome Analyses of the Mutualistic Root Symbiont Piriformospora indica.</title>
        <authorList>
            <person name="Zuccaro A."/>
            <person name="Lahrmann U."/>
            <person name="Guldener U."/>
            <person name="Langen G."/>
            <person name="Pfiffi S."/>
            <person name="Biedenkopf D."/>
            <person name="Wong P."/>
            <person name="Samans B."/>
            <person name="Grimm C."/>
            <person name="Basiewicz M."/>
            <person name="Murat C."/>
            <person name="Martin F."/>
            <person name="Kogel K.H."/>
        </authorList>
    </citation>
    <scope>NUCLEOTIDE SEQUENCE [LARGE SCALE GENOMIC DNA]</scope>
    <source>
        <strain evidence="2 3">DSM 11827</strain>
    </source>
</reference>
<dbReference type="Proteomes" id="UP000007148">
    <property type="component" value="Unassembled WGS sequence"/>
</dbReference>
<evidence type="ECO:0000256" key="1">
    <source>
        <dbReference type="SAM" id="Phobius"/>
    </source>
</evidence>
<dbReference type="InParanoid" id="G4TFE6"/>
<dbReference type="AlphaFoldDB" id="G4TFE6"/>